<name>A0A9P9HXY1_FUSSL</name>
<evidence type="ECO:0000259" key="1">
    <source>
        <dbReference type="Pfam" id="PF06985"/>
    </source>
</evidence>
<dbReference type="OrthoDB" id="5362512at2759"/>
<evidence type="ECO:0000313" key="3">
    <source>
        <dbReference type="Proteomes" id="UP000736672"/>
    </source>
</evidence>
<dbReference type="Pfam" id="PF06985">
    <property type="entry name" value="HET"/>
    <property type="match status" value="1"/>
</dbReference>
<evidence type="ECO:0000313" key="2">
    <source>
        <dbReference type="EMBL" id="KAH7265894.1"/>
    </source>
</evidence>
<dbReference type="PANTHER" id="PTHR33112:SF10">
    <property type="entry name" value="TOL"/>
    <property type="match status" value="1"/>
</dbReference>
<sequence length="635" mass="72109">MGLCNVCSDALMEVHFQPLRRTNVGFDVAHPQHDQHTRQACWICKKYSLWLEEDFPETFQAWKSGQLQSAFRPSAQMSTPEKQTWRVAMLGLSLQPVGFSSQDELALEVRLLSVQEFKSSTIPGLLISDPAYRANLVGTWLNQCIGTHKKCLARRKRLAPWYPTRLLLLGPGYSDVRLIVSAEHDLQGPYMTLSHRWGSSTYTKLTSGTMEQFKNHIDIEDLPVSFKETMHFALMAGVRYLWIDSLCIQQDEDKQDWEVEAQLMGKVYSHSFLNISATLANDDTRSLLDQSDHPFDPVLLNLPCMRKVRVFQVGNPKANLKRFQRRFRKTWIVDNDIWDDDIERAPLQKRGWVFQERFLAPRILHFAERQLAWECHEISALEMFPKQVPPGMMTGLRSNIADKDSAAQTSTHTDLLEFRRAWDEIVMKYTQTNLTFTKNKLVAFAGVAKAIEEARGDTYLAGLWKSTFIYGLAWTRGRYDILRYPLESSLGRAPSWSWLSADSDILCPYPEKIRKHFASVARFPDSVSNGSSATTANGAVLLRGLLVPITGVEWDDDSMSKFTIGGFTLQEGYSSTDTHLDLEGTKEQITERVKRGIALVPLFVTDAHMQCIAVACIKTIGAAARMPRELDAIDG</sequence>
<protein>
    <submittedName>
        <fullName evidence="2">Heterokaryon incompatibility protein-domain-containing protein</fullName>
    </submittedName>
</protein>
<dbReference type="PANTHER" id="PTHR33112">
    <property type="entry name" value="DOMAIN PROTEIN, PUTATIVE-RELATED"/>
    <property type="match status" value="1"/>
</dbReference>
<dbReference type="EMBL" id="JAGTJS010000006">
    <property type="protein sequence ID" value="KAH7265894.1"/>
    <property type="molecule type" value="Genomic_DNA"/>
</dbReference>
<dbReference type="InterPro" id="IPR010730">
    <property type="entry name" value="HET"/>
</dbReference>
<gene>
    <name evidence="2" type="ORF">B0J15DRAFT_592409</name>
</gene>
<keyword evidence="3" id="KW-1185">Reference proteome</keyword>
<reference evidence="2" key="1">
    <citation type="journal article" date="2021" name="Nat. Commun.">
        <title>Genetic determinants of endophytism in the Arabidopsis root mycobiome.</title>
        <authorList>
            <person name="Mesny F."/>
            <person name="Miyauchi S."/>
            <person name="Thiergart T."/>
            <person name="Pickel B."/>
            <person name="Atanasova L."/>
            <person name="Karlsson M."/>
            <person name="Huettel B."/>
            <person name="Barry K.W."/>
            <person name="Haridas S."/>
            <person name="Chen C."/>
            <person name="Bauer D."/>
            <person name="Andreopoulos W."/>
            <person name="Pangilinan J."/>
            <person name="LaButti K."/>
            <person name="Riley R."/>
            <person name="Lipzen A."/>
            <person name="Clum A."/>
            <person name="Drula E."/>
            <person name="Henrissat B."/>
            <person name="Kohler A."/>
            <person name="Grigoriev I.V."/>
            <person name="Martin F.M."/>
            <person name="Hacquard S."/>
        </authorList>
    </citation>
    <scope>NUCLEOTIDE SEQUENCE</scope>
    <source>
        <strain evidence="2">FSSC 5 MPI-SDFR-AT-0091</strain>
    </source>
</reference>
<accession>A0A9P9HXY1</accession>
<dbReference type="Proteomes" id="UP000736672">
    <property type="component" value="Unassembled WGS sequence"/>
</dbReference>
<comment type="caution">
    <text evidence="2">The sequence shown here is derived from an EMBL/GenBank/DDBJ whole genome shotgun (WGS) entry which is preliminary data.</text>
</comment>
<dbReference type="AlphaFoldDB" id="A0A9P9HXY1"/>
<feature type="domain" description="Heterokaryon incompatibility" evidence="1">
    <location>
        <begin position="190"/>
        <end position="356"/>
    </location>
</feature>
<organism evidence="2 3">
    <name type="scientific">Fusarium solani</name>
    <name type="common">Filamentous fungus</name>
    <dbReference type="NCBI Taxonomy" id="169388"/>
    <lineage>
        <taxon>Eukaryota</taxon>
        <taxon>Fungi</taxon>
        <taxon>Dikarya</taxon>
        <taxon>Ascomycota</taxon>
        <taxon>Pezizomycotina</taxon>
        <taxon>Sordariomycetes</taxon>
        <taxon>Hypocreomycetidae</taxon>
        <taxon>Hypocreales</taxon>
        <taxon>Nectriaceae</taxon>
        <taxon>Fusarium</taxon>
        <taxon>Fusarium solani species complex</taxon>
    </lineage>
</organism>
<proteinExistence type="predicted"/>